<evidence type="ECO:0000256" key="2">
    <source>
        <dbReference type="ARBA" id="ARBA00022723"/>
    </source>
</evidence>
<dbReference type="PANTHER" id="PTHR13848">
    <property type="entry name" value="PROTEIN YIPPEE-LIKE CG15309-RELATED"/>
    <property type="match status" value="1"/>
</dbReference>
<accession>I7ZMK4</accession>
<dbReference type="OrthoDB" id="6407410at2759"/>
<evidence type="ECO:0000256" key="1">
    <source>
        <dbReference type="ARBA" id="ARBA00005613"/>
    </source>
</evidence>
<gene>
    <name evidence="5" type="ORF">Ao3042_10818</name>
</gene>
<evidence type="ECO:0000259" key="4">
    <source>
        <dbReference type="PROSITE" id="PS51792"/>
    </source>
</evidence>
<dbReference type="HOGENOM" id="CLU_043857_0_1_1"/>
<reference evidence="5 6" key="1">
    <citation type="journal article" date="2012" name="Eukaryot. Cell">
        <title>Draft genome sequence of Aspergillus oryzae strain 3.042.</title>
        <authorList>
            <person name="Zhao G."/>
            <person name="Yao Y."/>
            <person name="Qi W."/>
            <person name="Wang C."/>
            <person name="Hou L."/>
            <person name="Zeng B."/>
            <person name="Cao X."/>
        </authorList>
    </citation>
    <scope>NUCLEOTIDE SEQUENCE [LARGE SCALE GENOMIC DNA]</scope>
    <source>
        <strain evidence="5 6">3.042</strain>
    </source>
</reference>
<dbReference type="InterPro" id="IPR039058">
    <property type="entry name" value="Yippee_fam"/>
</dbReference>
<dbReference type="Pfam" id="PF03226">
    <property type="entry name" value="Yippee-Mis18"/>
    <property type="match status" value="1"/>
</dbReference>
<feature type="domain" description="Yippee" evidence="4">
    <location>
        <begin position="81"/>
        <end position="194"/>
    </location>
</feature>
<keyword evidence="3" id="KW-0862">Zinc</keyword>
<name>I7ZMK4_ASPO3</name>
<evidence type="ECO:0000313" key="6">
    <source>
        <dbReference type="Proteomes" id="UP000002812"/>
    </source>
</evidence>
<sequence>MTSVSYSYSLVNVHWAKVSRLATISNTSIRLALFMFPKFLLPPTVFRSRQRNVGCSSSTGPSTIPSPMDESCQKYLGGQVSYIQCSRCATDLCLTSQIISKGFTGRHGRAYLVSAEPIACAISTTCSPTETLPNTIMQKPVSRQLVTGAHTVGDISCAFCGNILGWKYVAAEEEAQRYKVGKFILETKRTMTSSLWESASYVEPFASSKPMTSAKLEIDTPGDLVEFDSHDEDECEDLFAGVWSPGLAIRRRSRKLDRHTSIFGLTP</sequence>
<comment type="caution">
    <text evidence="5">The sequence shown here is derived from an EMBL/GenBank/DDBJ whole genome shotgun (WGS) entry which is preliminary data.</text>
</comment>
<dbReference type="AlphaFoldDB" id="I7ZMK4"/>
<evidence type="ECO:0000256" key="3">
    <source>
        <dbReference type="ARBA" id="ARBA00022833"/>
    </source>
</evidence>
<reference evidence="6" key="2">
    <citation type="submission" date="2012-06" db="EMBL/GenBank/DDBJ databases">
        <title>Comparative genomic analyses of Aspergillus oryzae 3.042 and A. oryzae RIB40 for soy-sauce fermentation.</title>
        <authorList>
            <person name="Zhao G."/>
            <person name="Hou L."/>
            <person name="Wang C."/>
            <person name="Cao X."/>
        </authorList>
    </citation>
    <scope>NUCLEOTIDE SEQUENCE [LARGE SCALE GENOMIC DNA]</scope>
    <source>
        <strain evidence="6">3.042</strain>
    </source>
</reference>
<dbReference type="PROSITE" id="PS51792">
    <property type="entry name" value="YIPPEE"/>
    <property type="match status" value="1"/>
</dbReference>
<dbReference type="InterPro" id="IPR034751">
    <property type="entry name" value="Yippee"/>
</dbReference>
<dbReference type="EMBL" id="AKHY01000203">
    <property type="protein sequence ID" value="EIT73007.1"/>
    <property type="molecule type" value="Genomic_DNA"/>
</dbReference>
<proteinExistence type="inferred from homology"/>
<comment type="similarity">
    <text evidence="1">Belongs to the yippee family.</text>
</comment>
<evidence type="ECO:0000313" key="5">
    <source>
        <dbReference type="EMBL" id="EIT73007.1"/>
    </source>
</evidence>
<dbReference type="Proteomes" id="UP000002812">
    <property type="component" value="Unassembled WGS sequence"/>
</dbReference>
<organism evidence="5 6">
    <name type="scientific">Aspergillus oryzae (strain 3.042)</name>
    <name type="common">Yellow koji mold</name>
    <dbReference type="NCBI Taxonomy" id="1160506"/>
    <lineage>
        <taxon>Eukaryota</taxon>
        <taxon>Fungi</taxon>
        <taxon>Dikarya</taxon>
        <taxon>Ascomycota</taxon>
        <taxon>Pezizomycotina</taxon>
        <taxon>Eurotiomycetes</taxon>
        <taxon>Eurotiomycetidae</taxon>
        <taxon>Eurotiales</taxon>
        <taxon>Aspergillaceae</taxon>
        <taxon>Aspergillus</taxon>
        <taxon>Aspergillus subgen. Circumdati</taxon>
    </lineage>
</organism>
<keyword evidence="2" id="KW-0479">Metal-binding</keyword>
<protein>
    <recommendedName>
        <fullName evidence="4">Yippee domain-containing protein</fullName>
    </recommendedName>
</protein>
<dbReference type="InterPro" id="IPR004910">
    <property type="entry name" value="Yippee/Mis18/Cereblon"/>
</dbReference>
<dbReference type="GO" id="GO:0046872">
    <property type="term" value="F:metal ion binding"/>
    <property type="evidence" value="ECO:0007669"/>
    <property type="project" value="UniProtKB-KW"/>
</dbReference>